<evidence type="ECO:0000313" key="5">
    <source>
        <dbReference type="EMBL" id="AQS70945.1"/>
    </source>
</evidence>
<sequence>MTARPVEHRSPTVRSVSRCPPRAKVVLMVHAFSRPRPAPGPQVVAPGADLARIRREPDGVRGALTRTALVTGASSGIGAALARRLSDEGGWRMVLSGRDPARLREVAEDASATAFAADLTLPGADRRLADFTLATVGPVDLLVAGAGVGWAGEFLDMPPHTIDEVLDINVLATLRLVRLVLPGMVEAGSGRVVLIGSLAGSVAVRDEAVYSAAKAAVGAFADALRYELRGTGVGVTHVVPGVVDTPFFERRGAPYLRSRPRPVPAERVAEAVRTAVARRRDEVYVPGWLRLPCRVRGAAPGLYRRLAARFG</sequence>
<dbReference type="Gene3D" id="3.40.50.720">
    <property type="entry name" value="NAD(P)-binding Rossmann-like Domain"/>
    <property type="match status" value="1"/>
</dbReference>
<proteinExistence type="inferred from homology"/>
<gene>
    <name evidence="5" type="ORF">B1H29_32270</name>
</gene>
<organism evidence="5 6">
    <name type="scientific">Streptomyces pactum</name>
    <dbReference type="NCBI Taxonomy" id="68249"/>
    <lineage>
        <taxon>Bacteria</taxon>
        <taxon>Bacillati</taxon>
        <taxon>Actinomycetota</taxon>
        <taxon>Actinomycetes</taxon>
        <taxon>Kitasatosporales</taxon>
        <taxon>Streptomycetaceae</taxon>
        <taxon>Streptomyces</taxon>
    </lineage>
</organism>
<dbReference type="SMART" id="SM00822">
    <property type="entry name" value="PKS_KR"/>
    <property type="match status" value="1"/>
</dbReference>
<dbReference type="PROSITE" id="PS00061">
    <property type="entry name" value="ADH_SHORT"/>
    <property type="match status" value="1"/>
</dbReference>
<keyword evidence="6" id="KW-1185">Reference proteome</keyword>
<dbReference type="InterPro" id="IPR002347">
    <property type="entry name" value="SDR_fam"/>
</dbReference>
<accession>A0A1S6JGQ6</accession>
<evidence type="ECO:0000256" key="3">
    <source>
        <dbReference type="RuleBase" id="RU000363"/>
    </source>
</evidence>
<evidence type="ECO:0000259" key="4">
    <source>
        <dbReference type="SMART" id="SM00822"/>
    </source>
</evidence>
<dbReference type="EMBL" id="CP019724">
    <property type="protein sequence ID" value="AQS70945.1"/>
    <property type="molecule type" value="Genomic_DNA"/>
</dbReference>
<evidence type="ECO:0000256" key="2">
    <source>
        <dbReference type="ARBA" id="ARBA00023002"/>
    </source>
</evidence>
<reference evidence="5 6" key="1">
    <citation type="submission" date="2017-02" db="EMBL/GenBank/DDBJ databases">
        <title>Streptomyces pactum ACT12 Genome sequencing and assembly.</title>
        <authorList>
            <person name="Xue Q."/>
            <person name="Yan X."/>
            <person name="Jia L."/>
            <person name="Yan H."/>
        </authorList>
    </citation>
    <scope>NUCLEOTIDE SEQUENCE [LARGE SCALE GENOMIC DNA]</scope>
    <source>
        <strain evidence="5 6">ACT12</strain>
    </source>
</reference>
<name>A0A1S6JGQ6_9ACTN</name>
<dbReference type="SUPFAM" id="SSF51735">
    <property type="entry name" value="NAD(P)-binding Rossmann-fold domains"/>
    <property type="match status" value="1"/>
</dbReference>
<dbReference type="PRINTS" id="PR00081">
    <property type="entry name" value="GDHRDH"/>
</dbReference>
<dbReference type="InterPro" id="IPR057326">
    <property type="entry name" value="KR_dom"/>
</dbReference>
<keyword evidence="2" id="KW-0560">Oxidoreductase</keyword>
<protein>
    <submittedName>
        <fullName evidence="5">Short-chain dehydrogenase</fullName>
    </submittedName>
</protein>
<evidence type="ECO:0000256" key="1">
    <source>
        <dbReference type="ARBA" id="ARBA00006484"/>
    </source>
</evidence>
<dbReference type="KEGG" id="spac:B1H29_32270"/>
<dbReference type="InterPro" id="IPR036291">
    <property type="entry name" value="NAD(P)-bd_dom_sf"/>
</dbReference>
<evidence type="ECO:0000313" key="6">
    <source>
        <dbReference type="Proteomes" id="UP000189443"/>
    </source>
</evidence>
<dbReference type="InterPro" id="IPR020904">
    <property type="entry name" value="Sc_DH/Rdtase_CS"/>
</dbReference>
<comment type="similarity">
    <text evidence="1 3">Belongs to the short-chain dehydrogenases/reductases (SDR) family.</text>
</comment>
<dbReference type="STRING" id="68249.BC342_03510"/>
<dbReference type="PRINTS" id="PR00080">
    <property type="entry name" value="SDRFAMILY"/>
</dbReference>
<dbReference type="PANTHER" id="PTHR44196:SF1">
    <property type="entry name" value="DEHYDROGENASE_REDUCTASE SDR FAMILY MEMBER 7B"/>
    <property type="match status" value="1"/>
</dbReference>
<feature type="domain" description="Ketoreductase" evidence="4">
    <location>
        <begin position="66"/>
        <end position="246"/>
    </location>
</feature>
<dbReference type="GO" id="GO:0016020">
    <property type="term" value="C:membrane"/>
    <property type="evidence" value="ECO:0007669"/>
    <property type="project" value="TreeGrafter"/>
</dbReference>
<dbReference type="GO" id="GO:0016491">
    <property type="term" value="F:oxidoreductase activity"/>
    <property type="evidence" value="ECO:0007669"/>
    <property type="project" value="UniProtKB-KW"/>
</dbReference>
<dbReference type="AlphaFoldDB" id="A0A1S6JGQ6"/>
<dbReference type="Pfam" id="PF00106">
    <property type="entry name" value="adh_short"/>
    <property type="match status" value="1"/>
</dbReference>
<dbReference type="CDD" id="cd05233">
    <property type="entry name" value="SDR_c"/>
    <property type="match status" value="1"/>
</dbReference>
<dbReference type="Proteomes" id="UP000189443">
    <property type="component" value="Chromosome"/>
</dbReference>
<dbReference type="PANTHER" id="PTHR44196">
    <property type="entry name" value="DEHYDROGENASE/REDUCTASE SDR FAMILY MEMBER 7B"/>
    <property type="match status" value="1"/>
</dbReference>